<feature type="compositionally biased region" description="Polar residues" evidence="1">
    <location>
        <begin position="111"/>
        <end position="121"/>
    </location>
</feature>
<keyword evidence="3" id="KW-1185">Reference proteome</keyword>
<feature type="compositionally biased region" description="Polar residues" evidence="1">
    <location>
        <begin position="87"/>
        <end position="104"/>
    </location>
</feature>
<proteinExistence type="predicted"/>
<accession>A0A4S8R996</accession>
<dbReference type="OrthoDB" id="3537606at2759"/>
<dbReference type="AlphaFoldDB" id="A0A4S8R996"/>
<name>A0A4S8R996_9HELO</name>
<sequence length="766" mass="86442">MHPQFQRYSREGLVDENPTLNYLANLGFQSPQHHTNTRPTFSQPIVVIPRSEHISNQLHPIIENGCNRPSPMTANGQYGGQPMEFNPSESYNPKQESHNPNANTRVPIEENGQSSQQWPEALQDQSNFNSRFQQPNVNTSQFSPQATIVNASTPYQLHQWVNGSSKTFAPIAAYRPNPRQVQGAFDNGLESRRLNSNGGYTPQRRISVYELRTQLTSIAHEIKLRTVESISAASEHVQPQGDEESFMFYLVVLGQYVLQGGCAWYTYLPPPTPKILLSPRATNSFSSSPIPFKLGKSKKEGPIDTTDWDTALHDPNHYELDDEDYPAPLDSGGSLFDPEYFNICSENSPSISINDGGSRSSPPPQRPGKSNGSLSVPFRRVRPLSPCAPVFVPASKGHQIASSVVDDHGPLESPDNKILSKSHSEPAKAIIYSPRMKSVSVVDEEMLTDPFVSKYSSNTTTPSVGSLQRNRSYLWTPPTPISPFLHDSPSALGSPSPRERFVAQRPMEIPSDICFIRTKPGTGIRICLLPGNTWVDLPQIGIHPYDKDLPEIHYVMGSASWFYSQIWVPPLYQEILTRKSLKRFEKLKEAPTQSAPELSTIPTGYVDLYGKPIYFQAGNSRPEPKAVSCPNGDDFGVDWNATPAERKRIRLTKKRQMWEEWQEGARDVRFFGHLWEQWGQIKGWTEKRNECGDNTKGEEMDMVDHYKLMLIVMFTSKKGFGIKQIGPEEKKKILNGRSTEQFNKDWEETQRKFGNSNWLNDTTWRS</sequence>
<dbReference type="Proteomes" id="UP000308671">
    <property type="component" value="Unassembled WGS sequence"/>
</dbReference>
<protein>
    <submittedName>
        <fullName evidence="2">Uncharacterized protein</fullName>
    </submittedName>
</protein>
<evidence type="ECO:0000313" key="2">
    <source>
        <dbReference type="EMBL" id="THV50839.1"/>
    </source>
</evidence>
<reference evidence="2 3" key="1">
    <citation type="submission" date="2017-12" db="EMBL/GenBank/DDBJ databases">
        <title>Comparative genomics of Botrytis spp.</title>
        <authorList>
            <person name="Valero-Jimenez C.A."/>
            <person name="Tapia P."/>
            <person name="Veloso J."/>
            <person name="Silva-Moreno E."/>
            <person name="Staats M."/>
            <person name="Valdes J.H."/>
            <person name="Van Kan J.A.L."/>
        </authorList>
    </citation>
    <scope>NUCLEOTIDE SEQUENCE [LARGE SCALE GENOMIC DNA]</scope>
    <source>
        <strain evidence="2 3">MUCL435</strain>
    </source>
</reference>
<organism evidence="2 3">
    <name type="scientific">Botrytis galanthina</name>
    <dbReference type="NCBI Taxonomy" id="278940"/>
    <lineage>
        <taxon>Eukaryota</taxon>
        <taxon>Fungi</taxon>
        <taxon>Dikarya</taxon>
        <taxon>Ascomycota</taxon>
        <taxon>Pezizomycotina</taxon>
        <taxon>Leotiomycetes</taxon>
        <taxon>Helotiales</taxon>
        <taxon>Sclerotiniaceae</taxon>
        <taxon>Botrytis</taxon>
    </lineage>
</organism>
<feature type="region of interest" description="Disordered" evidence="1">
    <location>
        <begin position="64"/>
        <end position="121"/>
    </location>
</feature>
<evidence type="ECO:0000313" key="3">
    <source>
        <dbReference type="Proteomes" id="UP000308671"/>
    </source>
</evidence>
<evidence type="ECO:0000256" key="1">
    <source>
        <dbReference type="SAM" id="MobiDB-lite"/>
    </source>
</evidence>
<gene>
    <name evidence="2" type="ORF">BGAL_0134g00210</name>
</gene>
<comment type="caution">
    <text evidence="2">The sequence shown here is derived from an EMBL/GenBank/DDBJ whole genome shotgun (WGS) entry which is preliminary data.</text>
</comment>
<dbReference type="EMBL" id="PQXL01000134">
    <property type="protein sequence ID" value="THV50839.1"/>
    <property type="molecule type" value="Genomic_DNA"/>
</dbReference>
<feature type="region of interest" description="Disordered" evidence="1">
    <location>
        <begin position="351"/>
        <end position="377"/>
    </location>
</feature>